<reference evidence="2" key="3">
    <citation type="submission" date="2025-05" db="UniProtKB">
        <authorList>
            <consortium name="Ensembl"/>
        </authorList>
    </citation>
    <scope>IDENTIFICATION</scope>
    <source>
        <strain evidence="2">C57BL/6J</strain>
    </source>
</reference>
<feature type="compositionally biased region" description="Polar residues" evidence="1">
    <location>
        <begin position="1"/>
        <end position="12"/>
    </location>
</feature>
<protein>
    <submittedName>
        <fullName evidence="2">Suppressor of cancer cell invasion</fullName>
    </submittedName>
</protein>
<sequence>MVRGARQSQQPRSRLAPRLSGTVEKPPRKRKSRFLKQLLSDYCLEMKKF</sequence>
<name>D6RHQ0_MOUSE</name>
<dbReference type="AGR" id="MGI:2443716"/>
<gene>
    <name evidence="2 3" type="primary">Scai</name>
</gene>
<dbReference type="Antibodypedia" id="7729">
    <property type="antibodies" value="37 antibodies from 16 providers"/>
</dbReference>
<dbReference type="GeneTree" id="ENSGT00390000009566"/>
<dbReference type="SMR" id="D6RHQ0"/>
<dbReference type="HOGENOM" id="CLU_3142648_0_0_1"/>
<organism evidence="2 4">
    <name type="scientific">Mus musculus</name>
    <name type="common">Mouse</name>
    <dbReference type="NCBI Taxonomy" id="10090"/>
    <lineage>
        <taxon>Eukaryota</taxon>
        <taxon>Metazoa</taxon>
        <taxon>Chordata</taxon>
        <taxon>Craniata</taxon>
        <taxon>Vertebrata</taxon>
        <taxon>Euteleostomi</taxon>
        <taxon>Mammalia</taxon>
        <taxon>Eutheria</taxon>
        <taxon>Euarchontoglires</taxon>
        <taxon>Glires</taxon>
        <taxon>Rodentia</taxon>
        <taxon>Myomorpha</taxon>
        <taxon>Muroidea</taxon>
        <taxon>Muridae</taxon>
        <taxon>Murinae</taxon>
        <taxon>Mus</taxon>
        <taxon>Mus</taxon>
    </lineage>
</organism>
<reference evidence="2 4" key="1">
    <citation type="journal article" date="2009" name="PLoS Biol.">
        <title>Lineage-specific biology revealed by a finished genome assembly of the mouse.</title>
        <authorList>
            <consortium name="Mouse Genome Sequencing Consortium"/>
            <person name="Church D.M."/>
            <person name="Goodstadt L."/>
            <person name="Hillier L.W."/>
            <person name="Zody M.C."/>
            <person name="Goldstein S."/>
            <person name="She X."/>
            <person name="Bult C.J."/>
            <person name="Agarwala R."/>
            <person name="Cherry J.L."/>
            <person name="DiCuccio M."/>
            <person name="Hlavina W."/>
            <person name="Kapustin Y."/>
            <person name="Meric P."/>
            <person name="Maglott D."/>
            <person name="Birtle Z."/>
            <person name="Marques A.C."/>
            <person name="Graves T."/>
            <person name="Zhou S."/>
            <person name="Teague B."/>
            <person name="Potamousis K."/>
            <person name="Churas C."/>
            <person name="Place M."/>
            <person name="Herschleb J."/>
            <person name="Runnheim R."/>
            <person name="Forrest D."/>
            <person name="Amos-Landgraf J."/>
            <person name="Schwartz D.C."/>
            <person name="Cheng Z."/>
            <person name="Lindblad-Toh K."/>
            <person name="Eichler E.E."/>
            <person name="Ponting C.P."/>
        </authorList>
    </citation>
    <scope>NUCLEOTIDE SEQUENCE [LARGE SCALE GENOMIC DNA]</scope>
    <source>
        <strain evidence="2 4">C57BL/6J</strain>
    </source>
</reference>
<dbReference type="MGI" id="MGI:2443716">
    <property type="gene designation" value="Scai"/>
</dbReference>
<proteinExistence type="predicted"/>
<reference evidence="2" key="2">
    <citation type="journal article" date="2011" name="PLoS Biol.">
        <title>Modernizing reference genome assemblies.</title>
        <authorList>
            <person name="Church D.M."/>
            <person name="Schneider V.A."/>
            <person name="Graves T."/>
            <person name="Auger K."/>
            <person name="Cunningham F."/>
            <person name="Bouk N."/>
            <person name="Chen H.C."/>
            <person name="Agarwala R."/>
            <person name="McLaren W.M."/>
            <person name="Ritchie G.R."/>
            <person name="Albracht D."/>
            <person name="Kremitzki M."/>
            <person name="Rock S."/>
            <person name="Kotkiewicz H."/>
            <person name="Kremitzki C."/>
            <person name="Wollam A."/>
            <person name="Trani L."/>
            <person name="Fulton L."/>
            <person name="Fulton R."/>
            <person name="Matthews L."/>
            <person name="Whitehead S."/>
            <person name="Chow W."/>
            <person name="Torrance J."/>
            <person name="Dunn M."/>
            <person name="Harden G."/>
            <person name="Threadgold G."/>
            <person name="Wood J."/>
            <person name="Collins J."/>
            <person name="Heath P."/>
            <person name="Griffiths G."/>
            <person name="Pelan S."/>
            <person name="Grafham D."/>
            <person name="Eichler E.E."/>
            <person name="Weinstock G."/>
            <person name="Mardis E.R."/>
            <person name="Wilson R.K."/>
            <person name="Howe K."/>
            <person name="Flicek P."/>
            <person name="Hubbard T."/>
        </authorList>
    </citation>
    <scope>NUCLEOTIDE SEQUENCE [LARGE SCALE GENOMIC DNA]</scope>
    <source>
        <strain evidence="2">C57BL/6J</strain>
    </source>
</reference>
<dbReference type="ExpressionAtlas" id="D6RHQ0">
    <property type="expression patterns" value="baseline and differential"/>
</dbReference>
<evidence type="ECO:0000313" key="4">
    <source>
        <dbReference type="Proteomes" id="UP000000589"/>
    </source>
</evidence>
<accession>D6RHQ0</accession>
<evidence type="ECO:0000313" key="2">
    <source>
        <dbReference type="Ensembl" id="ENSMUSP00000116359.2"/>
    </source>
</evidence>
<evidence type="ECO:0000256" key="1">
    <source>
        <dbReference type="SAM" id="MobiDB-lite"/>
    </source>
</evidence>
<keyword evidence="4" id="KW-1185">Reference proteome</keyword>
<dbReference type="Ensembl" id="ENSMUST00000147433.8">
    <property type="protein sequence ID" value="ENSMUSP00000116359.2"/>
    <property type="gene ID" value="ENSMUSG00000035236.18"/>
</dbReference>
<feature type="region of interest" description="Disordered" evidence="1">
    <location>
        <begin position="1"/>
        <end position="31"/>
    </location>
</feature>
<dbReference type="AlphaFoldDB" id="D6RHQ0"/>
<dbReference type="Bgee" id="ENSMUSG00000035236">
    <property type="expression patterns" value="Expressed in manus and 226 other cell types or tissues"/>
</dbReference>
<dbReference type="Proteomes" id="UP000000589">
    <property type="component" value="Chromosome 2"/>
</dbReference>
<dbReference type="Ensembl" id="ENSMUST00000204404.3">
    <property type="protein sequence ID" value="ENSMUSP00000145381.2"/>
    <property type="gene ID" value="ENSMUSG00000035236.18"/>
</dbReference>
<evidence type="ECO:0000313" key="3">
    <source>
        <dbReference type="MGI" id="MGI:2443716"/>
    </source>
</evidence>
<dbReference type="VEuPathDB" id="HostDB:ENSMUSG00000035236"/>